<feature type="compositionally biased region" description="Basic and acidic residues" evidence="1">
    <location>
        <begin position="43"/>
        <end position="56"/>
    </location>
</feature>
<dbReference type="InterPro" id="IPR025952">
    <property type="entry name" value="R3H-assoc_dom"/>
</dbReference>
<feature type="region of interest" description="Disordered" evidence="1">
    <location>
        <begin position="25"/>
        <end position="69"/>
    </location>
</feature>
<name>A0A2A2JFJ2_9BILA</name>
<sequence length="367" mass="42845">MGVTPRRQREDDDLRPIRITDDINYNDYVFTDSEDEEPNQENGENKEEMNEAEKNKISTQKAKRSKEGRAQRKIVRLFEEMETGGIRIKRNMGARKWRRVENARLLMSYTDKDDVCDDFSDLVPRQTSAFEQLFLERENMMIWNEFIEKDEVEQSRILNEGHWKEEKQAARAAGDGWFILGGKMTTPRKALKEKERDGRKHHPAYSARACFERLDVRAKKLLSGKSVNWPFVDFIEDQLRVFFSSADKDGVYLGRFPVASDRALGHAVAQYLWLNSKSVTETTNNERIMEFRNPRAFFIPPHHRLIPYLEARHNKTIDFVPYSAREELKPEEDGPSCSMTTAGDDHNTSMSSIEEITEDVIRQLNIK</sequence>
<proteinExistence type="predicted"/>
<dbReference type="Pfam" id="PF13902">
    <property type="entry name" value="R3H-assoc"/>
    <property type="match status" value="1"/>
</dbReference>
<dbReference type="EMBL" id="LIAE01010474">
    <property type="protein sequence ID" value="PAV60339.1"/>
    <property type="molecule type" value="Genomic_DNA"/>
</dbReference>
<dbReference type="STRING" id="2018661.A0A2A2JFJ2"/>
<dbReference type="AlphaFoldDB" id="A0A2A2JFJ2"/>
<protein>
    <recommendedName>
        <fullName evidence="2">R3H-associated N-terminal domain-containing protein</fullName>
    </recommendedName>
</protein>
<evidence type="ECO:0000259" key="2">
    <source>
        <dbReference type="Pfam" id="PF13902"/>
    </source>
</evidence>
<organism evidence="3 4">
    <name type="scientific">Diploscapter pachys</name>
    <dbReference type="NCBI Taxonomy" id="2018661"/>
    <lineage>
        <taxon>Eukaryota</taxon>
        <taxon>Metazoa</taxon>
        <taxon>Ecdysozoa</taxon>
        <taxon>Nematoda</taxon>
        <taxon>Chromadorea</taxon>
        <taxon>Rhabditida</taxon>
        <taxon>Rhabditina</taxon>
        <taxon>Rhabditomorpha</taxon>
        <taxon>Rhabditoidea</taxon>
        <taxon>Rhabditidae</taxon>
        <taxon>Diploscapter</taxon>
    </lineage>
</organism>
<feature type="compositionally biased region" description="Basic and acidic residues" evidence="1">
    <location>
        <begin position="7"/>
        <end position="20"/>
    </location>
</feature>
<dbReference type="InterPro" id="IPR039629">
    <property type="entry name" value="R3HDM4"/>
</dbReference>
<evidence type="ECO:0000256" key="1">
    <source>
        <dbReference type="SAM" id="MobiDB-lite"/>
    </source>
</evidence>
<dbReference type="PANTHER" id="PTHR32019">
    <property type="entry name" value="R3H DOMAIN-CONTAINING PROTEIN 4"/>
    <property type="match status" value="1"/>
</dbReference>
<feature type="region of interest" description="Disordered" evidence="1">
    <location>
        <begin position="1"/>
        <end position="20"/>
    </location>
</feature>
<reference evidence="3 4" key="1">
    <citation type="journal article" date="2017" name="Curr. Biol.">
        <title>Genome architecture and evolution of a unichromosomal asexual nematode.</title>
        <authorList>
            <person name="Fradin H."/>
            <person name="Zegar C."/>
            <person name="Gutwein M."/>
            <person name="Lucas J."/>
            <person name="Kovtun M."/>
            <person name="Corcoran D."/>
            <person name="Baugh L.R."/>
            <person name="Kiontke K."/>
            <person name="Gunsalus K."/>
            <person name="Fitch D.H."/>
            <person name="Piano F."/>
        </authorList>
    </citation>
    <scope>NUCLEOTIDE SEQUENCE [LARGE SCALE GENOMIC DNA]</scope>
    <source>
        <strain evidence="3">PF1309</strain>
    </source>
</reference>
<gene>
    <name evidence="3" type="ORF">WR25_15447</name>
</gene>
<keyword evidence="4" id="KW-1185">Reference proteome</keyword>
<dbReference type="PANTHER" id="PTHR32019:SF2">
    <property type="entry name" value="R3H DOMAIN-CONTAINING PROTEIN 4"/>
    <property type="match status" value="1"/>
</dbReference>
<dbReference type="OrthoDB" id="75169at2759"/>
<dbReference type="Proteomes" id="UP000218231">
    <property type="component" value="Unassembled WGS sequence"/>
</dbReference>
<feature type="domain" description="R3H-associated N-terminal" evidence="2">
    <location>
        <begin position="88"/>
        <end position="220"/>
    </location>
</feature>
<feature type="region of interest" description="Disordered" evidence="1">
    <location>
        <begin position="327"/>
        <end position="348"/>
    </location>
</feature>
<evidence type="ECO:0000313" key="3">
    <source>
        <dbReference type="EMBL" id="PAV60339.1"/>
    </source>
</evidence>
<comment type="caution">
    <text evidence="3">The sequence shown here is derived from an EMBL/GenBank/DDBJ whole genome shotgun (WGS) entry which is preliminary data.</text>
</comment>
<accession>A0A2A2JFJ2</accession>
<evidence type="ECO:0000313" key="4">
    <source>
        <dbReference type="Proteomes" id="UP000218231"/>
    </source>
</evidence>